<dbReference type="OrthoDB" id="23692at2"/>
<evidence type="ECO:0000313" key="3">
    <source>
        <dbReference type="EMBL" id="QBI20151.1"/>
    </source>
</evidence>
<sequence length="327" mass="35106">MASPPGQAVAHMTVGVAAVSVLDVDDFKAFNEVHHHGAGDVLLAELAARWRELVPEQATLARYGGDEFVIVLPGHSSAEALAVVETLRGRVPEGQTASAGIATGDKDDTHTELIARADIALYEAKRGGGNRVVSVDERQRQRARRRGLRARTRRDPGGWRPGAGTVDARNHRERVAAADRDSRPHPRRGPGGGGPPLARRLRCGPRLPHAPAVPPVRRDQARPQPDRQPARGGVHRGGHLAERRAAHPGDRRGRRDRGAARAAPPDRLPRRSGIRARAPGGARRAAGRRAGPVAVVALAPPRDGARPRLIRPPETSRQRPDTAGDIR</sequence>
<accession>A0A411YG74</accession>
<dbReference type="PANTHER" id="PTHR45138">
    <property type="entry name" value="REGULATORY COMPONENTS OF SENSORY TRANSDUCTION SYSTEM"/>
    <property type="match status" value="1"/>
</dbReference>
<feature type="compositionally biased region" description="Basic and acidic residues" evidence="1">
    <location>
        <begin position="168"/>
        <end position="184"/>
    </location>
</feature>
<evidence type="ECO:0000256" key="1">
    <source>
        <dbReference type="SAM" id="MobiDB-lite"/>
    </source>
</evidence>
<dbReference type="SMART" id="SM00267">
    <property type="entry name" value="GGDEF"/>
    <property type="match status" value="1"/>
</dbReference>
<dbReference type="EMBL" id="CP036402">
    <property type="protein sequence ID" value="QBI20151.1"/>
    <property type="molecule type" value="Genomic_DNA"/>
</dbReference>
<feature type="domain" description="GGDEF" evidence="2">
    <location>
        <begin position="15"/>
        <end position="137"/>
    </location>
</feature>
<gene>
    <name evidence="3" type="ORF">ER308_11650</name>
</gene>
<keyword evidence="4" id="KW-1185">Reference proteome</keyword>
<dbReference type="Proteomes" id="UP000291469">
    <property type="component" value="Chromosome"/>
</dbReference>
<feature type="compositionally biased region" description="Basic and acidic residues" evidence="1">
    <location>
        <begin position="239"/>
        <end position="259"/>
    </location>
</feature>
<dbReference type="PANTHER" id="PTHR45138:SF9">
    <property type="entry name" value="DIGUANYLATE CYCLASE DGCM-RELATED"/>
    <property type="match status" value="1"/>
</dbReference>
<dbReference type="Gene3D" id="3.30.70.270">
    <property type="match status" value="1"/>
</dbReference>
<feature type="compositionally biased region" description="Basic residues" evidence="1">
    <location>
        <begin position="141"/>
        <end position="152"/>
    </location>
</feature>
<dbReference type="Pfam" id="PF00990">
    <property type="entry name" value="GGDEF"/>
    <property type="match status" value="1"/>
</dbReference>
<dbReference type="InterPro" id="IPR029787">
    <property type="entry name" value="Nucleotide_cyclase"/>
</dbReference>
<dbReference type="AlphaFoldDB" id="A0A411YG74"/>
<name>A0A411YG74_9ACTN</name>
<organism evidence="3 4">
    <name type="scientific">Egibacter rhizosphaerae</name>
    <dbReference type="NCBI Taxonomy" id="1670831"/>
    <lineage>
        <taxon>Bacteria</taxon>
        <taxon>Bacillati</taxon>
        <taxon>Actinomycetota</taxon>
        <taxon>Nitriliruptoria</taxon>
        <taxon>Egibacterales</taxon>
        <taxon>Egibacteraceae</taxon>
        <taxon>Egibacter</taxon>
    </lineage>
</organism>
<dbReference type="InterPro" id="IPR043128">
    <property type="entry name" value="Rev_trsase/Diguanyl_cyclase"/>
</dbReference>
<feature type="compositionally biased region" description="Basic and acidic residues" evidence="1">
    <location>
        <begin position="314"/>
        <end position="327"/>
    </location>
</feature>
<evidence type="ECO:0000259" key="2">
    <source>
        <dbReference type="PROSITE" id="PS50887"/>
    </source>
</evidence>
<evidence type="ECO:0000313" key="4">
    <source>
        <dbReference type="Proteomes" id="UP000291469"/>
    </source>
</evidence>
<dbReference type="CDD" id="cd01949">
    <property type="entry name" value="GGDEF"/>
    <property type="match status" value="1"/>
</dbReference>
<dbReference type="InterPro" id="IPR050469">
    <property type="entry name" value="Diguanylate_Cyclase"/>
</dbReference>
<proteinExistence type="predicted"/>
<dbReference type="NCBIfam" id="TIGR00254">
    <property type="entry name" value="GGDEF"/>
    <property type="match status" value="1"/>
</dbReference>
<dbReference type="GO" id="GO:0052621">
    <property type="term" value="F:diguanylate cyclase activity"/>
    <property type="evidence" value="ECO:0007669"/>
    <property type="project" value="TreeGrafter"/>
</dbReference>
<protein>
    <submittedName>
        <fullName evidence="3">GGDEF domain-containing protein</fullName>
    </submittedName>
</protein>
<feature type="region of interest" description="Disordered" evidence="1">
    <location>
        <begin position="129"/>
        <end position="327"/>
    </location>
</feature>
<feature type="compositionally biased region" description="Basic and acidic residues" evidence="1">
    <location>
        <begin position="216"/>
        <end position="229"/>
    </location>
</feature>
<reference evidence="3 4" key="1">
    <citation type="submission" date="2019-01" db="EMBL/GenBank/DDBJ databases">
        <title>Egibacter rhizosphaerae EGI 80759T.</title>
        <authorList>
            <person name="Chen D.-D."/>
            <person name="Tian Y."/>
            <person name="Jiao J.-Y."/>
            <person name="Zhang X.-T."/>
            <person name="Zhang Y.-G."/>
            <person name="Zhang Y."/>
            <person name="Xiao M."/>
            <person name="Shu W.-S."/>
            <person name="Li W.-J."/>
        </authorList>
    </citation>
    <scope>NUCLEOTIDE SEQUENCE [LARGE SCALE GENOMIC DNA]</scope>
    <source>
        <strain evidence="3 4">EGI 80759</strain>
    </source>
</reference>
<dbReference type="InterPro" id="IPR000160">
    <property type="entry name" value="GGDEF_dom"/>
</dbReference>
<dbReference type="PROSITE" id="PS50887">
    <property type="entry name" value="GGDEF"/>
    <property type="match status" value="1"/>
</dbReference>
<feature type="compositionally biased region" description="Low complexity" evidence="1">
    <location>
        <begin position="275"/>
        <end position="302"/>
    </location>
</feature>
<dbReference type="SUPFAM" id="SSF55073">
    <property type="entry name" value="Nucleotide cyclase"/>
    <property type="match status" value="1"/>
</dbReference>
<dbReference type="KEGG" id="erz:ER308_11650"/>